<gene>
    <name evidence="7" type="ORF">HMPREF9430_01549</name>
</gene>
<dbReference type="EMBL" id="AECQ01000031">
    <property type="protein sequence ID" value="EFW23744.1"/>
    <property type="molecule type" value="Genomic_DNA"/>
</dbReference>
<reference evidence="7 8" key="1">
    <citation type="submission" date="2010-08" db="EMBL/GenBank/DDBJ databases">
        <authorList>
            <person name="Weinstock G."/>
            <person name="Sodergren E."/>
            <person name="Clifton S."/>
            <person name="Fulton L."/>
            <person name="Fulton B."/>
            <person name="Courtney L."/>
            <person name="Fronick C."/>
            <person name="Harrison M."/>
            <person name="Strong C."/>
            <person name="Farmer C."/>
            <person name="Delahaunty K."/>
            <person name="Markovic C."/>
            <person name="Hall O."/>
            <person name="Minx P."/>
            <person name="Tomlinson C."/>
            <person name="Mitreva M."/>
            <person name="Hou S."/>
            <person name="Chen J."/>
            <person name="Wollam A."/>
            <person name="Pepin K.H."/>
            <person name="Johnson M."/>
            <person name="Bhonagiri V."/>
            <person name="Zhang X."/>
            <person name="Suruliraj S."/>
            <person name="Warren W."/>
            <person name="Chinwalla A."/>
            <person name="Mardis E.R."/>
            <person name="Wilson R.K."/>
        </authorList>
    </citation>
    <scope>NUCLEOTIDE SEQUENCE [LARGE SCALE GENOMIC DNA]</scope>
    <source>
        <strain evidence="7 8">F0204</strain>
    </source>
</reference>
<dbReference type="OrthoDB" id="1637462at2"/>
<keyword evidence="3 6" id="KW-0326">Glycosidase</keyword>
<dbReference type="Pfam" id="PF00232">
    <property type="entry name" value="Glyco_hydro_1"/>
    <property type="match status" value="1"/>
</dbReference>
<dbReference type="InterPro" id="IPR018120">
    <property type="entry name" value="Glyco_hydro_1_AS"/>
</dbReference>
<dbReference type="eggNOG" id="COG2723">
    <property type="taxonomic scope" value="Bacteria"/>
</dbReference>
<accession>E7MQ24</accession>
<comment type="caution">
    <text evidence="7">The sequence shown here is derived from an EMBL/GenBank/DDBJ whole genome shotgun (WGS) entry which is preliminary data.</text>
</comment>
<proteinExistence type="inferred from homology"/>
<evidence type="ECO:0000256" key="3">
    <source>
        <dbReference type="ARBA" id="ARBA00023295"/>
    </source>
</evidence>
<name>E7MQ24_9FIRM</name>
<keyword evidence="8" id="KW-1185">Reference proteome</keyword>
<dbReference type="PRINTS" id="PR00131">
    <property type="entry name" value="GLHYDRLASE1"/>
</dbReference>
<dbReference type="PROSITE" id="PS00572">
    <property type="entry name" value="GLYCOSYL_HYDROL_F1_1"/>
    <property type="match status" value="1"/>
</dbReference>
<dbReference type="RefSeq" id="WP_006526355.1">
    <property type="nucleotide sequence ID" value="NZ_GL637665.1"/>
</dbReference>
<dbReference type="Proteomes" id="UP000004097">
    <property type="component" value="Unassembled WGS sequence"/>
</dbReference>
<evidence type="ECO:0000256" key="5">
    <source>
        <dbReference type="RuleBase" id="RU003690"/>
    </source>
</evidence>
<protein>
    <submittedName>
        <fullName evidence="7">Glycosyl hydrolase, family 1</fullName>
    </submittedName>
</protein>
<dbReference type="GO" id="GO:0005829">
    <property type="term" value="C:cytosol"/>
    <property type="evidence" value="ECO:0007669"/>
    <property type="project" value="TreeGrafter"/>
</dbReference>
<feature type="active site" description="Nucleophile" evidence="4">
    <location>
        <position position="362"/>
    </location>
</feature>
<dbReference type="Gene3D" id="3.20.20.80">
    <property type="entry name" value="Glycosidases"/>
    <property type="match status" value="1"/>
</dbReference>
<dbReference type="GO" id="GO:0016052">
    <property type="term" value="P:carbohydrate catabolic process"/>
    <property type="evidence" value="ECO:0007669"/>
    <property type="project" value="TreeGrafter"/>
</dbReference>
<dbReference type="InterPro" id="IPR033132">
    <property type="entry name" value="GH_1_N_CS"/>
</dbReference>
<evidence type="ECO:0000256" key="2">
    <source>
        <dbReference type="ARBA" id="ARBA00022801"/>
    </source>
</evidence>
<dbReference type="AlphaFoldDB" id="E7MQ24"/>
<dbReference type="PROSITE" id="PS00653">
    <property type="entry name" value="GLYCOSYL_HYDROL_F1_2"/>
    <property type="match status" value="1"/>
</dbReference>
<dbReference type="InterPro" id="IPR017853">
    <property type="entry name" value="GH"/>
</dbReference>
<dbReference type="STRING" id="706433.HMPREF9430_01549"/>
<dbReference type="PANTHER" id="PTHR10353">
    <property type="entry name" value="GLYCOSYL HYDROLASE"/>
    <property type="match status" value="1"/>
</dbReference>
<dbReference type="InterPro" id="IPR001360">
    <property type="entry name" value="Glyco_hydro_1"/>
</dbReference>
<evidence type="ECO:0000256" key="1">
    <source>
        <dbReference type="ARBA" id="ARBA00010838"/>
    </source>
</evidence>
<organism evidence="7 8">
    <name type="scientific">Solobacterium moorei F0204</name>
    <dbReference type="NCBI Taxonomy" id="706433"/>
    <lineage>
        <taxon>Bacteria</taxon>
        <taxon>Bacillati</taxon>
        <taxon>Bacillota</taxon>
        <taxon>Erysipelotrichia</taxon>
        <taxon>Erysipelotrichales</taxon>
        <taxon>Erysipelotrichaceae</taxon>
        <taxon>Solobacterium</taxon>
    </lineage>
</organism>
<evidence type="ECO:0000256" key="6">
    <source>
        <dbReference type="RuleBase" id="RU004468"/>
    </source>
</evidence>
<evidence type="ECO:0000256" key="4">
    <source>
        <dbReference type="PROSITE-ProRule" id="PRU10055"/>
    </source>
</evidence>
<keyword evidence="2 6" id="KW-0378">Hydrolase</keyword>
<evidence type="ECO:0000313" key="7">
    <source>
        <dbReference type="EMBL" id="EFW23744.1"/>
    </source>
</evidence>
<sequence>MKKDFLWGGSTAANQYEGAYLENGKGLSLADVERGADQYHSRIIDSHVVEGEYYPSHVGVDFYHHYKEDIGLFAEMGFSCFRFSINWARVFPKGIEDTPNEEGLKFYDFVINELLSHHIEPVVTISHYETPLYLIQEYGSWRNEKLIDCYLKFCEVLFERYKGKVHYWLTFNEINETMNQKQPYHQAGIIWKENEDHNLTKVIASHNMMIASALCVKLAHEIDENNRVGCMVQYPTTYAKTCNPKDVMARRIHMAPNYYYTDIMCRGYYSNLCKAYLKRLNVQLKISDKDKEILKNGTVDFISFSYYFSSVAYANEENDCIVERNNPYISTSDWGWPIDEIGLRVALNELYDRYQLPLFIVENGLGAIDEVNSEGKIIDDYRIDYLKKHINETKRAIEEDEVDVMGYALWGPIDIISCGTGEMKKRYGMIYVDRDDQGNGSLKRSKKKSFDWYKKVIESNGEDIN</sequence>
<evidence type="ECO:0000313" key="8">
    <source>
        <dbReference type="Proteomes" id="UP000004097"/>
    </source>
</evidence>
<dbReference type="SUPFAM" id="SSF51445">
    <property type="entry name" value="(Trans)glycosidases"/>
    <property type="match status" value="1"/>
</dbReference>
<dbReference type="PANTHER" id="PTHR10353:SF122">
    <property type="entry name" value="6-PHOSPHO-BETA-GLUCOSIDASE ASCB-RELATED"/>
    <property type="match status" value="1"/>
</dbReference>
<dbReference type="FunFam" id="3.20.20.80:FF:000004">
    <property type="entry name" value="Beta-glucosidase 6-phospho-beta-glucosidase"/>
    <property type="match status" value="1"/>
</dbReference>
<dbReference type="GO" id="GO:0008422">
    <property type="term" value="F:beta-glucosidase activity"/>
    <property type="evidence" value="ECO:0007669"/>
    <property type="project" value="TreeGrafter"/>
</dbReference>
<comment type="similarity">
    <text evidence="1 5">Belongs to the glycosyl hydrolase 1 family.</text>
</comment>
<dbReference type="HOGENOM" id="CLU_001859_0_2_9"/>